<proteinExistence type="predicted"/>
<name>A0A0K2TXY8_LEPSM</name>
<accession>A0A0K2TXY8</accession>
<sequence length="55" mass="6634">MMEFLNICRLFLYFVNCVLLFCQENGLGVHLKLIYARKLFLKSAKVRGKFWKDFQ</sequence>
<protein>
    <submittedName>
        <fullName evidence="1">Uncharacterized protein</fullName>
    </submittedName>
</protein>
<dbReference type="EMBL" id="HACA01013216">
    <property type="protein sequence ID" value="CDW30577.1"/>
    <property type="molecule type" value="Transcribed_RNA"/>
</dbReference>
<organism evidence="1">
    <name type="scientific">Lepeophtheirus salmonis</name>
    <name type="common">Salmon louse</name>
    <name type="synonym">Caligus salmonis</name>
    <dbReference type="NCBI Taxonomy" id="72036"/>
    <lineage>
        <taxon>Eukaryota</taxon>
        <taxon>Metazoa</taxon>
        <taxon>Ecdysozoa</taxon>
        <taxon>Arthropoda</taxon>
        <taxon>Crustacea</taxon>
        <taxon>Multicrustacea</taxon>
        <taxon>Hexanauplia</taxon>
        <taxon>Copepoda</taxon>
        <taxon>Siphonostomatoida</taxon>
        <taxon>Caligidae</taxon>
        <taxon>Lepeophtheirus</taxon>
    </lineage>
</organism>
<dbReference type="AlphaFoldDB" id="A0A0K2TXY8"/>
<reference evidence="1" key="1">
    <citation type="submission" date="2014-05" db="EMBL/GenBank/DDBJ databases">
        <authorList>
            <person name="Chronopoulou M."/>
        </authorList>
    </citation>
    <scope>NUCLEOTIDE SEQUENCE</scope>
    <source>
        <tissue evidence="1">Whole organism</tissue>
    </source>
</reference>
<evidence type="ECO:0000313" key="1">
    <source>
        <dbReference type="EMBL" id="CDW30577.1"/>
    </source>
</evidence>